<evidence type="ECO:0000313" key="9">
    <source>
        <dbReference type="EMBL" id="KAF2674506.1"/>
    </source>
</evidence>
<dbReference type="OrthoDB" id="3598904at2759"/>
<dbReference type="CDD" id="cd00067">
    <property type="entry name" value="GAL4"/>
    <property type="match status" value="1"/>
</dbReference>
<dbReference type="SUPFAM" id="SSF57701">
    <property type="entry name" value="Zn2/Cys6 DNA-binding domain"/>
    <property type="match status" value="1"/>
</dbReference>
<evidence type="ECO:0000256" key="6">
    <source>
        <dbReference type="ARBA" id="ARBA00023242"/>
    </source>
</evidence>
<keyword evidence="3" id="KW-0805">Transcription regulation</keyword>
<organism evidence="9 10">
    <name type="scientific">Microthyrium microscopicum</name>
    <dbReference type="NCBI Taxonomy" id="703497"/>
    <lineage>
        <taxon>Eukaryota</taxon>
        <taxon>Fungi</taxon>
        <taxon>Dikarya</taxon>
        <taxon>Ascomycota</taxon>
        <taxon>Pezizomycotina</taxon>
        <taxon>Dothideomycetes</taxon>
        <taxon>Dothideomycetes incertae sedis</taxon>
        <taxon>Microthyriales</taxon>
        <taxon>Microthyriaceae</taxon>
        <taxon>Microthyrium</taxon>
    </lineage>
</organism>
<dbReference type="InterPro" id="IPR036864">
    <property type="entry name" value="Zn2-C6_fun-type_DNA-bd_sf"/>
</dbReference>
<dbReference type="InterPro" id="IPR001138">
    <property type="entry name" value="Zn2Cys6_DnaBD"/>
</dbReference>
<evidence type="ECO:0000256" key="3">
    <source>
        <dbReference type="ARBA" id="ARBA00023015"/>
    </source>
</evidence>
<sequence length="564" mass="64201">MESNNIKRRRRFSKKVKTGCSVCRIRRIKCDETKPECNKCVRSGWSCSYSNCQAEESVSGSTTSPRHKRCSTRQIESLPTPERGPNLVIGTIEEQRSFHFFQTVTFIDLHGVFNLDFWPSVLQAAQRHPAIRHAASAIGAMHAKFLRDEVKGSSSPSSEDEALDEEYTFALKQCNAAIKSLMAMPENTDYLRRQEVALVSCILFMAFDSLQGDKIQAISHLRSGMTLLEDTAARFQKANNSHINEQRCQELCIDWNVLRTVFTTWDVQARLIMDAETRAGWDFGRPTQRLRIPLPLELQNIENVRAVVDDLTNKVFVLISSLVYPSNHEDKNSLLEQYRNLSQCHTRVQGILTKFKSSSSKLKSISQASLYTAEMYMLTNHIALRMCAARFDNNAQNVSRDTDYNIFTEMELSFAQVLVLAEKAMQIMERSQEKKLTTTSLSSHASSRPIFSVGLGLVQPLFNVAMNSRNNTLREKAIVMLQRHNRKEGLLDSPCAAAIARTHMEIERGQYNRLSLDIKDQSAPVTILLWETKHIGPKKIKLRFVTNRKTANDINEVIEHSVQY</sequence>
<dbReference type="PROSITE" id="PS00463">
    <property type="entry name" value="ZN2_CY6_FUNGAL_1"/>
    <property type="match status" value="1"/>
</dbReference>
<proteinExistence type="predicted"/>
<protein>
    <recommendedName>
        <fullName evidence="8">Zn(2)-C6 fungal-type domain-containing protein</fullName>
    </recommendedName>
</protein>
<dbReference type="GO" id="GO:0008270">
    <property type="term" value="F:zinc ion binding"/>
    <property type="evidence" value="ECO:0007669"/>
    <property type="project" value="InterPro"/>
</dbReference>
<evidence type="ECO:0000256" key="4">
    <source>
        <dbReference type="ARBA" id="ARBA00023125"/>
    </source>
</evidence>
<dbReference type="Pfam" id="PF00172">
    <property type="entry name" value="Zn_clus"/>
    <property type="match status" value="1"/>
</dbReference>
<dbReference type="PROSITE" id="PS50048">
    <property type="entry name" value="ZN2_CY6_FUNGAL_2"/>
    <property type="match status" value="1"/>
</dbReference>
<dbReference type="Pfam" id="PF11951">
    <property type="entry name" value="Fungal_trans_2"/>
    <property type="match status" value="1"/>
</dbReference>
<dbReference type="InterPro" id="IPR021858">
    <property type="entry name" value="Fun_TF"/>
</dbReference>
<dbReference type="SMART" id="SM00066">
    <property type="entry name" value="GAL4"/>
    <property type="match status" value="1"/>
</dbReference>
<feature type="domain" description="Zn(2)-C6 fungal-type" evidence="8">
    <location>
        <begin position="19"/>
        <end position="49"/>
    </location>
</feature>
<evidence type="ECO:0000256" key="5">
    <source>
        <dbReference type="ARBA" id="ARBA00023163"/>
    </source>
</evidence>
<evidence type="ECO:0000256" key="2">
    <source>
        <dbReference type="ARBA" id="ARBA00022833"/>
    </source>
</evidence>
<name>A0A6A6URX3_9PEZI</name>
<keyword evidence="5" id="KW-0804">Transcription</keyword>
<dbReference type="Proteomes" id="UP000799302">
    <property type="component" value="Unassembled WGS sequence"/>
</dbReference>
<dbReference type="Gene3D" id="4.10.240.10">
    <property type="entry name" value="Zn(2)-C6 fungal-type DNA-binding domain"/>
    <property type="match status" value="1"/>
</dbReference>
<keyword evidence="10" id="KW-1185">Reference proteome</keyword>
<evidence type="ECO:0000313" key="10">
    <source>
        <dbReference type="Proteomes" id="UP000799302"/>
    </source>
</evidence>
<keyword evidence="6" id="KW-0539">Nucleus</keyword>
<dbReference type="EMBL" id="MU004230">
    <property type="protein sequence ID" value="KAF2674506.1"/>
    <property type="molecule type" value="Genomic_DNA"/>
</dbReference>
<dbReference type="GO" id="GO:0000981">
    <property type="term" value="F:DNA-binding transcription factor activity, RNA polymerase II-specific"/>
    <property type="evidence" value="ECO:0007669"/>
    <property type="project" value="InterPro"/>
</dbReference>
<gene>
    <name evidence="9" type="ORF">BT63DRAFT_474249</name>
</gene>
<dbReference type="AlphaFoldDB" id="A0A6A6URX3"/>
<evidence type="ECO:0000256" key="7">
    <source>
        <dbReference type="SAM" id="MobiDB-lite"/>
    </source>
</evidence>
<evidence type="ECO:0000256" key="1">
    <source>
        <dbReference type="ARBA" id="ARBA00022723"/>
    </source>
</evidence>
<dbReference type="GO" id="GO:0003677">
    <property type="term" value="F:DNA binding"/>
    <property type="evidence" value="ECO:0007669"/>
    <property type="project" value="UniProtKB-KW"/>
</dbReference>
<keyword evidence="1" id="KW-0479">Metal-binding</keyword>
<dbReference type="InterPro" id="IPR052360">
    <property type="entry name" value="Transcr_Regulatory_Proteins"/>
</dbReference>
<evidence type="ECO:0000259" key="8">
    <source>
        <dbReference type="PROSITE" id="PS50048"/>
    </source>
</evidence>
<dbReference type="PANTHER" id="PTHR36206:SF12">
    <property type="entry name" value="ASPERCRYPTIN BIOSYNTHESIS CLUSTER-SPECIFIC TRANSCRIPTION REGULATOR ATNN-RELATED"/>
    <property type="match status" value="1"/>
</dbReference>
<reference evidence="9" key="1">
    <citation type="journal article" date="2020" name="Stud. Mycol.">
        <title>101 Dothideomycetes genomes: a test case for predicting lifestyles and emergence of pathogens.</title>
        <authorList>
            <person name="Haridas S."/>
            <person name="Albert R."/>
            <person name="Binder M."/>
            <person name="Bloem J."/>
            <person name="Labutti K."/>
            <person name="Salamov A."/>
            <person name="Andreopoulos B."/>
            <person name="Baker S."/>
            <person name="Barry K."/>
            <person name="Bills G."/>
            <person name="Bluhm B."/>
            <person name="Cannon C."/>
            <person name="Castanera R."/>
            <person name="Culley D."/>
            <person name="Daum C."/>
            <person name="Ezra D."/>
            <person name="Gonzalez J."/>
            <person name="Henrissat B."/>
            <person name="Kuo A."/>
            <person name="Liang C."/>
            <person name="Lipzen A."/>
            <person name="Lutzoni F."/>
            <person name="Magnuson J."/>
            <person name="Mondo S."/>
            <person name="Nolan M."/>
            <person name="Ohm R."/>
            <person name="Pangilinan J."/>
            <person name="Park H.-J."/>
            <person name="Ramirez L."/>
            <person name="Alfaro M."/>
            <person name="Sun H."/>
            <person name="Tritt A."/>
            <person name="Yoshinaga Y."/>
            <person name="Zwiers L.-H."/>
            <person name="Turgeon B."/>
            <person name="Goodwin S."/>
            <person name="Spatafora J."/>
            <person name="Crous P."/>
            <person name="Grigoriev I."/>
        </authorList>
    </citation>
    <scope>NUCLEOTIDE SEQUENCE</scope>
    <source>
        <strain evidence="9">CBS 115976</strain>
    </source>
</reference>
<dbReference type="PANTHER" id="PTHR36206">
    <property type="entry name" value="ASPERCRYPTIN BIOSYNTHESIS CLUSTER-SPECIFIC TRANSCRIPTION REGULATOR ATNN-RELATED"/>
    <property type="match status" value="1"/>
</dbReference>
<accession>A0A6A6URX3</accession>
<keyword evidence="2" id="KW-0862">Zinc</keyword>
<feature type="region of interest" description="Disordered" evidence="7">
    <location>
        <begin position="57"/>
        <end position="85"/>
    </location>
</feature>
<keyword evidence="4" id="KW-0238">DNA-binding</keyword>